<gene>
    <name evidence="1" type="ORF">GPM918_LOCUS14952</name>
    <name evidence="2" type="ORF">OVA965_LOCUS33150</name>
    <name evidence="3" type="ORF">SRO942_LOCUS14952</name>
    <name evidence="4" type="ORF">TMI583_LOCUS34032</name>
</gene>
<reference evidence="1" key="1">
    <citation type="submission" date="2021-02" db="EMBL/GenBank/DDBJ databases">
        <authorList>
            <person name="Nowell W R."/>
        </authorList>
    </citation>
    <scope>NUCLEOTIDE SEQUENCE</scope>
</reference>
<evidence type="ECO:0000313" key="3">
    <source>
        <dbReference type="EMBL" id="CAF3795675.1"/>
    </source>
</evidence>
<dbReference type="OrthoDB" id="9997037at2759"/>
<dbReference type="EMBL" id="CAJNOQ010003680">
    <property type="protein sequence ID" value="CAF1024414.1"/>
    <property type="molecule type" value="Genomic_DNA"/>
</dbReference>
<name>A0A814II55_9BILA</name>
<dbReference type="EMBL" id="CAJOBA010048261">
    <property type="protein sequence ID" value="CAF4210592.1"/>
    <property type="molecule type" value="Genomic_DNA"/>
</dbReference>
<proteinExistence type="predicted"/>
<dbReference type="Proteomes" id="UP000682733">
    <property type="component" value="Unassembled WGS sequence"/>
</dbReference>
<organism evidence="1 5">
    <name type="scientific">Didymodactylos carnosus</name>
    <dbReference type="NCBI Taxonomy" id="1234261"/>
    <lineage>
        <taxon>Eukaryota</taxon>
        <taxon>Metazoa</taxon>
        <taxon>Spiralia</taxon>
        <taxon>Gnathifera</taxon>
        <taxon>Rotifera</taxon>
        <taxon>Eurotatoria</taxon>
        <taxon>Bdelloidea</taxon>
        <taxon>Philodinida</taxon>
        <taxon>Philodinidae</taxon>
        <taxon>Didymodactylos</taxon>
    </lineage>
</organism>
<dbReference type="EMBL" id="CAJOBC010003680">
    <property type="protein sequence ID" value="CAF3795675.1"/>
    <property type="molecule type" value="Genomic_DNA"/>
</dbReference>
<keyword evidence="5" id="KW-1185">Reference proteome</keyword>
<evidence type="ECO:0000313" key="1">
    <source>
        <dbReference type="EMBL" id="CAF1024414.1"/>
    </source>
</evidence>
<evidence type="ECO:0000313" key="5">
    <source>
        <dbReference type="Proteomes" id="UP000663829"/>
    </source>
</evidence>
<accession>A0A814II55</accession>
<evidence type="ECO:0000313" key="2">
    <source>
        <dbReference type="EMBL" id="CAF1404417.1"/>
    </source>
</evidence>
<evidence type="ECO:0000313" key="4">
    <source>
        <dbReference type="EMBL" id="CAF4210592.1"/>
    </source>
</evidence>
<dbReference type="EMBL" id="CAJNOK010026524">
    <property type="protein sequence ID" value="CAF1404417.1"/>
    <property type="molecule type" value="Genomic_DNA"/>
</dbReference>
<protein>
    <submittedName>
        <fullName evidence="1">Uncharacterized protein</fullName>
    </submittedName>
</protein>
<sequence>MAELVILLVGAGTAVLVGSIITTVYCCKHIQNYHQKNKHPTKYQHNNNQNHLVDTDNDDNLLHNVIINQNIAKHLQPLSLISNDSTMLAPSKRLAILERDQHDAQTMTVLENPYCFVHFTFDEKQPSSLIRSQSISSHADKQHQQKQLLLNAKTLPSRHHYLSSCSNNNMNNIYENNLVTTNHEREHPYAYENLSLELGELTLSNNERIQQF</sequence>
<dbReference type="AlphaFoldDB" id="A0A814II55"/>
<dbReference type="Proteomes" id="UP000677228">
    <property type="component" value="Unassembled WGS sequence"/>
</dbReference>
<dbReference type="Proteomes" id="UP000663829">
    <property type="component" value="Unassembled WGS sequence"/>
</dbReference>
<comment type="caution">
    <text evidence="1">The sequence shown here is derived from an EMBL/GenBank/DDBJ whole genome shotgun (WGS) entry which is preliminary data.</text>
</comment>
<dbReference type="Proteomes" id="UP000681722">
    <property type="component" value="Unassembled WGS sequence"/>
</dbReference>